<sequence>MMESGIGRRDIPSRQPGVRRQPANGHIQNQYEDMRQRNQCLRQKLQTLSEQTQKIQSERDSAIDKYQQLWTQMEQMQKQMQKMATTSMGKGQMSWAEQEGLTKKLEALSAQNQSLQARYKEDVQSLKIALEDAEQDRDNLRYKLSESQRENDKLSERLSCLGPNYDTSKREIESVIAQRDKLRKQVDVRDRELRLAQEKLVSVAGSTGNDHQREKTTAEVSELKSELSRLRKERQSVAKERDRLTDENGELQAKLERMEARAHNLEMECQRLRDSSPVRGLGRMGVMRGSSEDLLTIRSRAYRGSLPFKKFSPGSADEDSDRSLQDLTSLTHSGDLSFAKKKLSSSTSNLTTSSDGGLERIPVRVAARLRPRLVRSDQTLNDLQKDNDTLKSKVTQLDKERVEMEMQMKRLKHELQTAQLEMNKTASQYKEAQNQIDMLGKEKGVAMRDNAVSYQQSIQLESKLKELEAERQIIQQQRDIANKEREKFVMESVSHKKKLEQIKGQRQKDAKELVTMKHMKDRAVTEMTELRRQNKELKDKLAGVEEEMGRIRESVTQTSMKLGAPSLHESMTSVNSRTRPSQQSSSTSAVKRSPSLSQDLKSLMERLKVADSERKLLHKKLFGAEAQEPGHQPNMADVLHKVESLFQERDGLVLEIEALQTSSNKLNEDRIFDLKQRIEDLMMERDTLNAHSKQQKKELSSLSAQLINTEQQRDKLSIEINRLGMQCQQLKSTQERLVTEHSRTLEKVNELWKQKWPGAYDEQAWEERHVTLSLGSDGLAGFSVVGGRDQPQLPNPGAFIVTTVTGGGPADGLVKVGDILESVNGQSMANADHREAVRAVKESKGNLTVSVRRRRHAQPLLMGIVSTVNSVPHVDPTVVAKPEEYNFSLLVNSKDNLGFRYNWESLFRVTEVVPGGPAHQILEVGDRILQANKHSVSLEKPSAVKKLLKPHKGVLQLIVERSGSNTASRMRNETGQSMMQEEWSEDSLGSSKRSSVALSSNSTPTYIRKTYAPPETLTQRSPSPERESKATGYAAAEKQEHERHSMQPVKERGSYSSSRDSYSQDLAETGSEDSESKPTKLVSVVTQVRSEQTPSSSRQRPVSDGVMYGNFNERRIEYEEVLLSERTTESQYSQSESYLSESSYGEYDGLSSSQSIDLTFHSVSTVTHNQLTVDTMAPTQMEPSHERRGYAPEDGEEYFDRLDSKRNAFRTRSNGENSNTNNSQHSQEDSPSQLSDTQLSYSEMSCSQENGATSHRKAQKGYKRKRFRGKRKGNSAHGSSSLTKLSSPEETRTLPPRSGMSSSSMGQRGRSWSNLSLSHAPSMSSVMEEPRRSTSTTNVSDMQEQDPLADATYIRANFTYVPRTPKELQIKAGDVFHIHDEAPSERFRSCFWVSRLNSDGTDERMGPIPNSIKAQEYLEAQGESLDIPIYEEVEAHTGMRPVLIFGALADQVVASLLESYPTMFYCCNTELVDSTARIIEARLKREVAEGKIVDFWRTDRGYEVIRLEALNGRENKSKHCVMAGTVQAFQSLKSKAPPVTILIKAMQYDSIMTFSPEQISEEEARRSFNEIGALEEQYGSEFSASLFLIYMDTLLGQIEDIVKKEKRKQSWVSVTRET</sequence>
<dbReference type="Gene3D" id="2.30.30.40">
    <property type="entry name" value="SH3 Domains"/>
    <property type="match status" value="1"/>
</dbReference>
<feature type="region of interest" description="Disordered" evidence="2">
    <location>
        <begin position="1"/>
        <end position="30"/>
    </location>
</feature>
<comment type="caution">
    <text evidence="4">The sequence shown here is derived from an EMBL/GenBank/DDBJ whole genome shotgun (WGS) entry which is preliminary data.</text>
</comment>
<dbReference type="Gene3D" id="2.30.42.10">
    <property type="match status" value="2"/>
</dbReference>
<accession>A0AA35X605</accession>
<evidence type="ECO:0000256" key="1">
    <source>
        <dbReference type="SAM" id="Coils"/>
    </source>
</evidence>
<dbReference type="GO" id="GO:0005886">
    <property type="term" value="C:plasma membrane"/>
    <property type="evidence" value="ECO:0007669"/>
    <property type="project" value="TreeGrafter"/>
</dbReference>
<gene>
    <name evidence="4" type="ORF">GBAR_LOCUS25805</name>
</gene>
<feature type="compositionally biased region" description="Polar residues" evidence="2">
    <location>
        <begin position="962"/>
        <end position="979"/>
    </location>
</feature>
<feature type="compositionally biased region" description="Polar residues" evidence="2">
    <location>
        <begin position="1084"/>
        <end position="1100"/>
    </location>
</feature>
<dbReference type="InterPro" id="IPR036034">
    <property type="entry name" value="PDZ_sf"/>
</dbReference>
<evidence type="ECO:0000259" key="3">
    <source>
        <dbReference type="PROSITE" id="PS50106"/>
    </source>
</evidence>
<feature type="compositionally biased region" description="Polar residues" evidence="2">
    <location>
        <begin position="1333"/>
        <end position="1342"/>
    </location>
</feature>
<feature type="coiled-coil region" evidence="1">
    <location>
        <begin position="98"/>
        <end position="275"/>
    </location>
</feature>
<keyword evidence="5" id="KW-1185">Reference proteome</keyword>
<feature type="compositionally biased region" description="Basic and acidic residues" evidence="2">
    <location>
        <begin position="1"/>
        <end position="12"/>
    </location>
</feature>
<dbReference type="InterPro" id="IPR036028">
    <property type="entry name" value="SH3-like_dom_sf"/>
</dbReference>
<feature type="region of interest" description="Disordered" evidence="2">
    <location>
        <begin position="554"/>
        <end position="599"/>
    </location>
</feature>
<feature type="coiled-coil region" evidence="1">
    <location>
        <begin position="373"/>
        <end position="486"/>
    </location>
</feature>
<organism evidence="4 5">
    <name type="scientific">Geodia barretti</name>
    <name type="common">Barrett's horny sponge</name>
    <dbReference type="NCBI Taxonomy" id="519541"/>
    <lineage>
        <taxon>Eukaryota</taxon>
        <taxon>Metazoa</taxon>
        <taxon>Porifera</taxon>
        <taxon>Demospongiae</taxon>
        <taxon>Heteroscleromorpha</taxon>
        <taxon>Tetractinellida</taxon>
        <taxon>Astrophorina</taxon>
        <taxon>Geodiidae</taxon>
        <taxon>Geodia</taxon>
    </lineage>
</organism>
<name>A0AA35X605_GEOBA</name>
<dbReference type="PANTHER" id="PTHR46360:SF1">
    <property type="entry name" value="DISKS LARGE HOMOLOG 5"/>
    <property type="match status" value="1"/>
</dbReference>
<evidence type="ECO:0000313" key="4">
    <source>
        <dbReference type="EMBL" id="CAI8046658.1"/>
    </source>
</evidence>
<feature type="compositionally biased region" description="Basic residues" evidence="2">
    <location>
        <begin position="1254"/>
        <end position="1274"/>
    </location>
</feature>
<dbReference type="InterPro" id="IPR001478">
    <property type="entry name" value="PDZ"/>
</dbReference>
<feature type="compositionally biased region" description="Low complexity" evidence="2">
    <location>
        <begin position="1297"/>
        <end position="1313"/>
    </location>
</feature>
<keyword evidence="1" id="KW-0175">Coiled coil</keyword>
<dbReference type="InterPro" id="IPR053004">
    <property type="entry name" value="MAGUK_Signaling_Regulators"/>
</dbReference>
<feature type="domain" description="PDZ" evidence="3">
    <location>
        <begin position="769"/>
        <end position="855"/>
    </location>
</feature>
<feature type="region of interest" description="Disordered" evidence="2">
    <location>
        <begin position="959"/>
        <end position="1106"/>
    </location>
</feature>
<feature type="compositionally biased region" description="Basic and acidic residues" evidence="2">
    <location>
        <begin position="1037"/>
        <end position="1053"/>
    </location>
</feature>
<feature type="compositionally biased region" description="Low complexity" evidence="2">
    <location>
        <begin position="1054"/>
        <end position="1063"/>
    </location>
</feature>
<feature type="compositionally biased region" description="Polar residues" evidence="2">
    <location>
        <begin position="987"/>
        <end position="1005"/>
    </location>
</feature>
<dbReference type="GO" id="GO:0035331">
    <property type="term" value="P:negative regulation of hippo signaling"/>
    <property type="evidence" value="ECO:0007669"/>
    <property type="project" value="TreeGrafter"/>
</dbReference>
<dbReference type="SUPFAM" id="SSF50044">
    <property type="entry name" value="SH3-domain"/>
    <property type="match status" value="1"/>
</dbReference>
<dbReference type="EMBL" id="CASHTH010003580">
    <property type="protein sequence ID" value="CAI8046658.1"/>
    <property type="molecule type" value="Genomic_DNA"/>
</dbReference>
<dbReference type="Pfam" id="PF00595">
    <property type="entry name" value="PDZ"/>
    <property type="match status" value="2"/>
</dbReference>
<dbReference type="InterPro" id="IPR008145">
    <property type="entry name" value="GK/Ca_channel_bsu"/>
</dbReference>
<feature type="compositionally biased region" description="Polar residues" evidence="2">
    <location>
        <begin position="1276"/>
        <end position="1286"/>
    </location>
</feature>
<feature type="coiled-coil region" evidence="1">
    <location>
        <begin position="520"/>
        <end position="554"/>
    </location>
</feature>
<evidence type="ECO:0000313" key="5">
    <source>
        <dbReference type="Proteomes" id="UP001174909"/>
    </source>
</evidence>
<feature type="domain" description="PDZ" evidence="3">
    <location>
        <begin position="886"/>
        <end position="963"/>
    </location>
</feature>
<dbReference type="InterPro" id="IPR027417">
    <property type="entry name" value="P-loop_NTPase"/>
</dbReference>
<dbReference type="SMART" id="SM00228">
    <property type="entry name" value="PDZ"/>
    <property type="match status" value="2"/>
</dbReference>
<feature type="compositionally biased region" description="Polar residues" evidence="2">
    <location>
        <begin position="1210"/>
        <end position="1253"/>
    </location>
</feature>
<feature type="region of interest" description="Disordered" evidence="2">
    <location>
        <begin position="1210"/>
        <end position="1347"/>
    </location>
</feature>
<feature type="compositionally biased region" description="Polar residues" evidence="2">
    <location>
        <begin position="1171"/>
        <end position="1182"/>
    </location>
</feature>
<dbReference type="SMART" id="SM00072">
    <property type="entry name" value="GuKc"/>
    <property type="match status" value="1"/>
</dbReference>
<dbReference type="SUPFAM" id="SSF50156">
    <property type="entry name" value="PDZ domain-like"/>
    <property type="match status" value="2"/>
</dbReference>
<proteinExistence type="predicted"/>
<feature type="compositionally biased region" description="Polar residues" evidence="2">
    <location>
        <begin position="1314"/>
        <end position="1325"/>
    </location>
</feature>
<dbReference type="Gene3D" id="3.40.50.300">
    <property type="entry name" value="P-loop containing nucleotide triphosphate hydrolases"/>
    <property type="match status" value="1"/>
</dbReference>
<feature type="compositionally biased region" description="Low complexity" evidence="2">
    <location>
        <begin position="576"/>
        <end position="588"/>
    </location>
</feature>
<feature type="coiled-coil region" evidence="1">
    <location>
        <begin position="678"/>
        <end position="726"/>
    </location>
</feature>
<protein>
    <submittedName>
        <fullName evidence="4">Disks large homolog 2</fullName>
    </submittedName>
</protein>
<dbReference type="Proteomes" id="UP001174909">
    <property type="component" value="Unassembled WGS sequence"/>
</dbReference>
<dbReference type="PANTHER" id="PTHR46360">
    <property type="entry name" value="DISKS LARGE HOMOLOG 5"/>
    <property type="match status" value="1"/>
</dbReference>
<reference evidence="4" key="1">
    <citation type="submission" date="2023-03" db="EMBL/GenBank/DDBJ databases">
        <authorList>
            <person name="Steffen K."/>
            <person name="Cardenas P."/>
        </authorList>
    </citation>
    <scope>NUCLEOTIDE SEQUENCE</scope>
</reference>
<feature type="region of interest" description="Disordered" evidence="2">
    <location>
        <begin position="1171"/>
        <end position="1193"/>
    </location>
</feature>
<dbReference type="PROSITE" id="PS50106">
    <property type="entry name" value="PDZ"/>
    <property type="match status" value="2"/>
</dbReference>
<evidence type="ECO:0000256" key="2">
    <source>
        <dbReference type="SAM" id="MobiDB-lite"/>
    </source>
</evidence>